<dbReference type="eggNOG" id="KOG2397">
    <property type="taxonomic scope" value="Eukaryota"/>
</dbReference>
<dbReference type="Pfam" id="PF13015">
    <property type="entry name" value="PRKCSH_1"/>
    <property type="match status" value="1"/>
</dbReference>
<dbReference type="AlphaFoldDB" id="S9PSE4"/>
<dbReference type="RefSeq" id="XP_013020347.1">
    <property type="nucleotide sequence ID" value="XM_013164893.1"/>
</dbReference>
<dbReference type="EMBL" id="KE503208">
    <property type="protein sequence ID" value="EPX70907.1"/>
    <property type="molecule type" value="Genomic_DNA"/>
</dbReference>
<sequence length="491" mass="56249">MHLKSCVFLAPLFSILLIPFVNAKLSIRGISENELHLYKPDSNGKWKCLGSEKTINFEQINDDYCDCPDGSDEPGTSACKNGKFFCKNDGYISKYIPSNWVDDTKCDCCDGSDESLVKCENTCKEEAKKYKRSLDEHNQLVTDGLRIRDDWIAQSAKLKEETLNKYNSVTSKIAELEKTKQDLQNTVKAIKLSSDSDSRSILANDLEEIKIDLYNLLDERNEYTERLNALENLLDEISLMYETEDFEATIKEAMDSWEDIRSQNVKKKVTSDKIHDDLKSSVTHLARIAKEEVTYFGFLKKIEKDFMEVYWNVKRSLIDFGILSPSIPATSIKNTGGFYLENVQSELSVTEDELEELQKEQVILLEDLQEHHYSWDNLYRFLKGMTTELTVGDYVYKIVFFENVLQNSINLGNFVEQKGNTLRYSNGQSCWNGPDRSTKVVVECGTENEIVSVLEAQKCEYTIKMKSPAACSTSQFQASLLENDYDYSDEL</sequence>
<dbReference type="VEuPathDB" id="FungiDB:SOCG_04051"/>
<dbReference type="Gene3D" id="4.10.400.10">
    <property type="entry name" value="Low-density Lipoprotein Receptor"/>
    <property type="match status" value="1"/>
</dbReference>
<accession>S9PSE4</accession>
<keyword evidence="5" id="KW-0175">Coiled coil</keyword>
<keyword evidence="9" id="KW-1185">Reference proteome</keyword>
<gene>
    <name evidence="8" type="ORF">SOCG_04051</name>
</gene>
<dbReference type="PROSITE" id="PS50068">
    <property type="entry name" value="LDLRA_2"/>
    <property type="match status" value="1"/>
</dbReference>
<dbReference type="Pfam" id="PF12999">
    <property type="entry name" value="PRKCSH-like"/>
    <property type="match status" value="1"/>
</dbReference>
<dbReference type="InterPro" id="IPR009011">
    <property type="entry name" value="Man6P_isomerase_rcpt-bd_dom_sf"/>
</dbReference>
<feature type="chain" id="PRO_5004567630" description="Glucosidase 2 subunit beta" evidence="6">
    <location>
        <begin position="24"/>
        <end position="491"/>
    </location>
</feature>
<proteinExistence type="predicted"/>
<dbReference type="Gene3D" id="2.70.130.10">
    <property type="entry name" value="Mannose-6-phosphate receptor binding domain"/>
    <property type="match status" value="1"/>
</dbReference>
<feature type="domain" description="MRH" evidence="7">
    <location>
        <begin position="366"/>
        <end position="473"/>
    </location>
</feature>
<dbReference type="GeneID" id="25033015"/>
<keyword evidence="4" id="KW-1015">Disulfide bond</keyword>
<feature type="signal peptide" evidence="6">
    <location>
        <begin position="1"/>
        <end position="23"/>
    </location>
</feature>
<dbReference type="InterPro" id="IPR028146">
    <property type="entry name" value="PRKCSH_N"/>
</dbReference>
<dbReference type="InterPro" id="IPR044865">
    <property type="entry name" value="MRH_dom"/>
</dbReference>
<evidence type="ECO:0000256" key="3">
    <source>
        <dbReference type="ARBA" id="ARBA00022824"/>
    </source>
</evidence>
<dbReference type="GO" id="GO:0006491">
    <property type="term" value="P:N-glycan processing"/>
    <property type="evidence" value="ECO:0007669"/>
    <property type="project" value="EnsemblFungi"/>
</dbReference>
<dbReference type="GO" id="GO:0017177">
    <property type="term" value="C:glucosidase II complex"/>
    <property type="evidence" value="ECO:0007669"/>
    <property type="project" value="TreeGrafter"/>
</dbReference>
<dbReference type="SUPFAM" id="SSF50911">
    <property type="entry name" value="Mannose 6-phosphate receptor domain"/>
    <property type="match status" value="1"/>
</dbReference>
<dbReference type="OrthoDB" id="28322at2759"/>
<reference evidence="8 9" key="1">
    <citation type="journal article" date="2011" name="Science">
        <title>Comparative functional genomics of the fission yeasts.</title>
        <authorList>
            <person name="Rhind N."/>
            <person name="Chen Z."/>
            <person name="Yassour M."/>
            <person name="Thompson D.A."/>
            <person name="Haas B.J."/>
            <person name="Habib N."/>
            <person name="Wapinski I."/>
            <person name="Roy S."/>
            <person name="Lin M.F."/>
            <person name="Heiman D.I."/>
            <person name="Young S.K."/>
            <person name="Furuya K."/>
            <person name="Guo Y."/>
            <person name="Pidoux A."/>
            <person name="Chen H.M."/>
            <person name="Robbertse B."/>
            <person name="Goldberg J.M."/>
            <person name="Aoki K."/>
            <person name="Bayne E.H."/>
            <person name="Berlin A.M."/>
            <person name="Desjardins C.A."/>
            <person name="Dobbs E."/>
            <person name="Dukaj L."/>
            <person name="Fan L."/>
            <person name="FitzGerald M.G."/>
            <person name="French C."/>
            <person name="Gujja S."/>
            <person name="Hansen K."/>
            <person name="Keifenheim D."/>
            <person name="Levin J.Z."/>
            <person name="Mosher R.A."/>
            <person name="Mueller C.A."/>
            <person name="Pfiffner J."/>
            <person name="Priest M."/>
            <person name="Russ C."/>
            <person name="Smialowska A."/>
            <person name="Swoboda P."/>
            <person name="Sykes S.M."/>
            <person name="Vaughn M."/>
            <person name="Vengrova S."/>
            <person name="Yoder R."/>
            <person name="Zeng Q."/>
            <person name="Allshire R."/>
            <person name="Baulcombe D."/>
            <person name="Birren B.W."/>
            <person name="Brown W."/>
            <person name="Ekwall K."/>
            <person name="Kellis M."/>
            <person name="Leatherwood J."/>
            <person name="Levin H."/>
            <person name="Margalit H."/>
            <person name="Martienssen R."/>
            <person name="Nieduszynski C.A."/>
            <person name="Spatafora J.W."/>
            <person name="Friedman N."/>
            <person name="Dalgaard J.Z."/>
            <person name="Baumann P."/>
            <person name="Niki H."/>
            <person name="Regev A."/>
            <person name="Nusbaum C."/>
        </authorList>
    </citation>
    <scope>NUCLEOTIDE SEQUENCE [LARGE SCALE GENOMIC DNA]</scope>
    <source>
        <strain evidence="9">yFS286</strain>
    </source>
</reference>
<feature type="coiled-coil region" evidence="5">
    <location>
        <begin position="159"/>
        <end position="240"/>
    </location>
</feature>
<dbReference type="PANTHER" id="PTHR12630:SF1">
    <property type="entry name" value="GLUCOSIDASE 2 SUBUNIT BETA"/>
    <property type="match status" value="1"/>
</dbReference>
<name>S9PSE4_SCHOY</name>
<dbReference type="OMA" id="YENGQHC"/>
<dbReference type="GO" id="GO:0005788">
    <property type="term" value="C:endoplasmic reticulum lumen"/>
    <property type="evidence" value="ECO:0007669"/>
    <property type="project" value="EnsemblFungi"/>
</dbReference>
<dbReference type="Proteomes" id="UP000016088">
    <property type="component" value="Unassembled WGS sequence"/>
</dbReference>
<dbReference type="PANTHER" id="PTHR12630">
    <property type="entry name" value="N-LINKED OLIGOSACCHARIDE PROCESSING"/>
    <property type="match status" value="1"/>
</dbReference>
<dbReference type="InterPro" id="IPR039794">
    <property type="entry name" value="Gtb1-like"/>
</dbReference>
<protein>
    <recommendedName>
        <fullName evidence="1">Glucosidase 2 subunit beta</fullName>
    </recommendedName>
</protein>
<dbReference type="HOGENOM" id="CLU_016834_2_1_1"/>
<evidence type="ECO:0000313" key="8">
    <source>
        <dbReference type="EMBL" id="EPX70907.1"/>
    </source>
</evidence>
<evidence type="ECO:0000256" key="5">
    <source>
        <dbReference type="SAM" id="Coils"/>
    </source>
</evidence>
<evidence type="ECO:0000256" key="1">
    <source>
        <dbReference type="ARBA" id="ARBA00022387"/>
    </source>
</evidence>
<dbReference type="InterPro" id="IPR002172">
    <property type="entry name" value="LDrepeatLR_classA_rpt"/>
</dbReference>
<dbReference type="GO" id="GO:0030234">
    <property type="term" value="F:enzyme regulator activity"/>
    <property type="evidence" value="ECO:0007669"/>
    <property type="project" value="EnsemblFungi"/>
</dbReference>
<feature type="coiled-coil region" evidence="5">
    <location>
        <begin position="340"/>
        <end position="367"/>
    </location>
</feature>
<dbReference type="InterPro" id="IPR036607">
    <property type="entry name" value="PRKCSH"/>
</dbReference>
<organism evidence="8 9">
    <name type="scientific">Schizosaccharomyces octosporus (strain yFS286)</name>
    <name type="common">Fission yeast</name>
    <name type="synonym">Octosporomyces octosporus</name>
    <dbReference type="NCBI Taxonomy" id="483514"/>
    <lineage>
        <taxon>Eukaryota</taxon>
        <taxon>Fungi</taxon>
        <taxon>Dikarya</taxon>
        <taxon>Ascomycota</taxon>
        <taxon>Taphrinomycotina</taxon>
        <taxon>Schizosaccharomycetes</taxon>
        <taxon>Schizosaccharomycetales</taxon>
        <taxon>Schizosaccharomycetaceae</taxon>
        <taxon>Schizosaccharomyces</taxon>
    </lineage>
</organism>
<keyword evidence="3" id="KW-0256">Endoplasmic reticulum</keyword>
<dbReference type="CDD" id="cd00112">
    <property type="entry name" value="LDLa"/>
    <property type="match status" value="1"/>
</dbReference>
<dbReference type="PROSITE" id="PS51914">
    <property type="entry name" value="MRH"/>
    <property type="match status" value="1"/>
</dbReference>
<evidence type="ECO:0000256" key="2">
    <source>
        <dbReference type="ARBA" id="ARBA00022729"/>
    </source>
</evidence>
<evidence type="ECO:0000259" key="7">
    <source>
        <dbReference type="PROSITE" id="PS51914"/>
    </source>
</evidence>
<evidence type="ECO:0000313" key="9">
    <source>
        <dbReference type="Proteomes" id="UP000016088"/>
    </source>
</evidence>
<dbReference type="InterPro" id="IPR036055">
    <property type="entry name" value="LDL_receptor-like_sf"/>
</dbReference>
<evidence type="ECO:0000256" key="4">
    <source>
        <dbReference type="ARBA" id="ARBA00023157"/>
    </source>
</evidence>
<keyword evidence="2 6" id="KW-0732">Signal</keyword>
<evidence type="ECO:0000256" key="6">
    <source>
        <dbReference type="SAM" id="SignalP"/>
    </source>
</evidence>